<organism evidence="2 3">
    <name type="scientific">Salipiger pallidus</name>
    <dbReference type="NCBI Taxonomy" id="1775170"/>
    <lineage>
        <taxon>Bacteria</taxon>
        <taxon>Pseudomonadati</taxon>
        <taxon>Pseudomonadota</taxon>
        <taxon>Alphaproteobacteria</taxon>
        <taxon>Rhodobacterales</taxon>
        <taxon>Roseobacteraceae</taxon>
        <taxon>Salipiger</taxon>
    </lineage>
</organism>
<dbReference type="Gene3D" id="6.10.140.1310">
    <property type="match status" value="1"/>
</dbReference>
<evidence type="ECO:0000313" key="2">
    <source>
        <dbReference type="EMBL" id="GGG59694.1"/>
    </source>
</evidence>
<dbReference type="Pfam" id="PF16778">
    <property type="entry name" value="Phage_tail_APC"/>
    <property type="match status" value="1"/>
</dbReference>
<reference evidence="2" key="2">
    <citation type="submission" date="2020-09" db="EMBL/GenBank/DDBJ databases">
        <authorList>
            <person name="Sun Q."/>
            <person name="Zhou Y."/>
        </authorList>
    </citation>
    <scope>NUCLEOTIDE SEQUENCE</scope>
    <source>
        <strain evidence="2">CGMCC 1.15762</strain>
    </source>
</reference>
<keyword evidence="3" id="KW-1185">Reference proteome</keyword>
<feature type="domain" description="Phage tail assembly chaperone-like" evidence="1">
    <location>
        <begin position="21"/>
        <end position="77"/>
    </location>
</feature>
<name>A0A8J2ZGB3_9RHOB</name>
<dbReference type="Proteomes" id="UP000617145">
    <property type="component" value="Unassembled WGS sequence"/>
</dbReference>
<comment type="caution">
    <text evidence="2">The sequence shown here is derived from an EMBL/GenBank/DDBJ whole genome shotgun (WGS) entry which is preliminary data.</text>
</comment>
<dbReference type="RefSeq" id="WP_188787957.1">
    <property type="nucleotide sequence ID" value="NZ_BMJV01000001.1"/>
</dbReference>
<protein>
    <recommendedName>
        <fullName evidence="1">Phage tail assembly chaperone-like domain-containing protein</fullName>
    </recommendedName>
</protein>
<dbReference type="EMBL" id="BMJV01000001">
    <property type="protein sequence ID" value="GGG59694.1"/>
    <property type="molecule type" value="Genomic_DNA"/>
</dbReference>
<evidence type="ECO:0000313" key="3">
    <source>
        <dbReference type="Proteomes" id="UP000617145"/>
    </source>
</evidence>
<reference evidence="2" key="1">
    <citation type="journal article" date="2014" name="Int. J. Syst. Evol. Microbiol.">
        <title>Complete genome sequence of Corynebacterium casei LMG S-19264T (=DSM 44701T), isolated from a smear-ripened cheese.</title>
        <authorList>
            <consortium name="US DOE Joint Genome Institute (JGI-PGF)"/>
            <person name="Walter F."/>
            <person name="Albersmeier A."/>
            <person name="Kalinowski J."/>
            <person name="Ruckert C."/>
        </authorList>
    </citation>
    <scope>NUCLEOTIDE SEQUENCE</scope>
    <source>
        <strain evidence="2">CGMCC 1.15762</strain>
    </source>
</reference>
<dbReference type="InterPro" id="IPR031893">
    <property type="entry name" value="Phage_tail_APC"/>
</dbReference>
<dbReference type="AlphaFoldDB" id="A0A8J2ZGB3"/>
<proteinExistence type="predicted"/>
<sequence length="80" mass="8924">MSNIDMSQIITAEDLKADAMTAMRARRDQLLLESDWSVLPDVSPPGGVTAWKQYRQALRNMPETVEDPAAPVWPPMPMPS</sequence>
<evidence type="ECO:0000259" key="1">
    <source>
        <dbReference type="Pfam" id="PF16778"/>
    </source>
</evidence>
<gene>
    <name evidence="2" type="ORF">GCM10011415_02000</name>
</gene>
<accession>A0A8J2ZGB3</accession>